<dbReference type="AlphaFoldDB" id="A0AA38TXX5"/>
<reference evidence="3" key="1">
    <citation type="submission" date="2022-08" db="EMBL/GenBank/DDBJ databases">
        <authorList>
            <consortium name="DOE Joint Genome Institute"/>
            <person name="Min B."/>
            <person name="Riley R."/>
            <person name="Sierra-Patev S."/>
            <person name="Naranjo-Ortiz M."/>
            <person name="Looney B."/>
            <person name="Konkel Z."/>
            <person name="Slot J.C."/>
            <person name="Sakamoto Y."/>
            <person name="Steenwyk J.L."/>
            <person name="Rokas A."/>
            <person name="Carro J."/>
            <person name="Camarero S."/>
            <person name="Ferreira P."/>
            <person name="Molpeceres G."/>
            <person name="Ruiz-Duenas F.J."/>
            <person name="Serrano A."/>
            <person name="Henrissat B."/>
            <person name="Drula E."/>
            <person name="Hughes K.W."/>
            <person name="Mata J.L."/>
            <person name="Ishikawa N.K."/>
            <person name="Vargas-Isla R."/>
            <person name="Ushijima S."/>
            <person name="Smith C.A."/>
            <person name="Ahrendt S."/>
            <person name="Andreopoulos W."/>
            <person name="He G."/>
            <person name="Labutti K."/>
            <person name="Lipzen A."/>
            <person name="Ng V."/>
            <person name="Sandor L."/>
            <person name="Barry K."/>
            <person name="Martinez A.T."/>
            <person name="Xiao Y."/>
            <person name="Gibbons J.G."/>
            <person name="Terashima K."/>
            <person name="Hibbett D.S."/>
            <person name="Grigoriev I.V."/>
        </authorList>
    </citation>
    <scope>NUCLEOTIDE SEQUENCE</scope>
    <source>
        <strain evidence="3">TFB10291</strain>
    </source>
</reference>
<sequence>MSIFALGMNDVSENMQAVKDKLASKDAQIAAQQGQLMKKAKEMDEMKQTLDDALQKLNNETSRVLQLENSLIKVTTDLQNSSLNAQNTSAALASTEERLRLKDSEAKELENTLVSLSRDLEGQQSQIKKIEQEKRISEGRVKELESAVKVTVISPAPPRSSARSRSSSLSNPRITMLQDELAELRATLVSRDTELQTIQSKLEVAQRDALKADNNQMASEARLKGRVAEMECLIAEREEELQCLREHGGIGGLQREEELLKRIDEDEAKILTLERIVGDANDVPWLKEKLKKCEEMLKSELSRVGELESRNVELVQEKEEAFDKLEDSRGIIADLETRIRTLSSEVQNFKSKSSPASDLDEENVAHMERLLGAVERLRAERDSLRRDMEFLDMESKFAIAGLEAKVASLSSTPASYPPFEVDPGVTIPSICVTPCAEESPISDSALITTNQRHREEAARLRRLLLGCTLVIGHLDTERTDVQAQRDSAYISCAEKANGVVLTEVRLLEAESKLTTTIELLEETTAQRNDAMSRLSALDTEWRMKLDSSNADQHESRLAVDHLNAQLDDISKMLESVTSERDSLNVQVTNLNSDIASARQELTEAESRYTQLQFHQLSDMPSTQATKALRSQIEELESRIMRRTEQIGIQQHDVRRLETNMRLQEERLAEMTTEMEMIVAQKDAMVEDCADAREQRDEAILNVERLEEEVERLESLLEDRNREQEVIIEVMFLNSARTKEKMSVETGKIEQMRARMKSLLEEHDHTLHNVQTLNDALDDAKQRLQSSEQDAKRAADSLRSSQAELTRSLMSTQDLEEAKNDLSGRVRQLEDQLQSSVAEVGTLAFQFESLQQETSTTIQQQSKTIEGLQSQLDITRSLLSKKESEYHVALEDLKQQIIQKDQSLANSDFEGELVQLKMKHIEELGLLQSQLVQVTTTLDELKARHDSAQVEHEQSMADSAHSKAQVEQQLQETARELSRIKEVKENLEAASHKHSGEIRQLQGRVASSDSELTLARERLDNSDTSLQQKVDELAATRKQYEELLTEERNTLAETRTRLDEELVAAIEYREQASALQRKLDEEVQGRSQDRTSYEERLHDAKECQGQAESRVEELGQHISMLETQIQDMTAQIEVFQEDQNDAQKSVTALEANVQRSLSMNRHLESQVRER</sequence>
<feature type="coiled-coil region" evidence="1">
    <location>
        <begin position="1110"/>
        <end position="1151"/>
    </location>
</feature>
<feature type="coiled-coil region" evidence="1">
    <location>
        <begin position="290"/>
        <end position="394"/>
    </location>
</feature>
<dbReference type="PANTHER" id="PTHR45615">
    <property type="entry name" value="MYOSIN HEAVY CHAIN, NON-MUSCLE"/>
    <property type="match status" value="1"/>
</dbReference>
<dbReference type="PANTHER" id="PTHR45615:SF80">
    <property type="entry name" value="GRIP DOMAIN-CONTAINING PROTEIN"/>
    <property type="match status" value="1"/>
</dbReference>
<feature type="coiled-coil region" evidence="1">
    <location>
        <begin position="8"/>
        <end position="147"/>
    </location>
</feature>
<keyword evidence="1" id="KW-0175">Coiled coil</keyword>
<dbReference type="Gene3D" id="1.20.5.340">
    <property type="match status" value="1"/>
</dbReference>
<dbReference type="Gene3D" id="1.20.5.170">
    <property type="match status" value="1"/>
</dbReference>
<evidence type="ECO:0000256" key="1">
    <source>
        <dbReference type="SAM" id="Coils"/>
    </source>
</evidence>
<accession>A0AA38TXX5</accession>
<evidence type="ECO:0000313" key="4">
    <source>
        <dbReference type="Proteomes" id="UP001163798"/>
    </source>
</evidence>
<proteinExistence type="predicted"/>
<dbReference type="Proteomes" id="UP001163798">
    <property type="component" value="Unassembled WGS sequence"/>
</dbReference>
<evidence type="ECO:0000256" key="2">
    <source>
        <dbReference type="SAM" id="MobiDB-lite"/>
    </source>
</evidence>
<feature type="coiled-coil region" evidence="1">
    <location>
        <begin position="930"/>
        <end position="1056"/>
    </location>
</feature>
<comment type="caution">
    <text evidence="3">The sequence shown here is derived from an EMBL/GenBank/DDBJ whole genome shotgun (WGS) entry which is preliminary data.</text>
</comment>
<gene>
    <name evidence="3" type="ORF">GGU10DRAFT_406362</name>
</gene>
<dbReference type="EMBL" id="MU793263">
    <property type="protein sequence ID" value="KAJ3789267.1"/>
    <property type="molecule type" value="Genomic_DNA"/>
</dbReference>
<evidence type="ECO:0000313" key="3">
    <source>
        <dbReference type="EMBL" id="KAJ3789267.1"/>
    </source>
</evidence>
<keyword evidence="4" id="KW-1185">Reference proteome</keyword>
<protein>
    <submittedName>
        <fullName evidence="3">Uncharacterized protein</fullName>
    </submittedName>
</protein>
<feature type="region of interest" description="Disordered" evidence="2">
    <location>
        <begin position="782"/>
        <end position="811"/>
    </location>
</feature>
<feature type="coiled-coil region" evidence="1">
    <location>
        <begin position="195"/>
        <end position="247"/>
    </location>
</feature>
<name>A0AA38TXX5_9AGAR</name>
<organism evidence="3 4">
    <name type="scientific">Lentinula aff. detonsa</name>
    <dbReference type="NCBI Taxonomy" id="2804958"/>
    <lineage>
        <taxon>Eukaryota</taxon>
        <taxon>Fungi</taxon>
        <taxon>Dikarya</taxon>
        <taxon>Basidiomycota</taxon>
        <taxon>Agaricomycotina</taxon>
        <taxon>Agaricomycetes</taxon>
        <taxon>Agaricomycetidae</taxon>
        <taxon>Agaricales</taxon>
        <taxon>Marasmiineae</taxon>
        <taxon>Omphalotaceae</taxon>
        <taxon>Lentinula</taxon>
    </lineage>
</organism>
<dbReference type="SUPFAM" id="SSF90257">
    <property type="entry name" value="Myosin rod fragments"/>
    <property type="match status" value="1"/>
</dbReference>
<feature type="compositionally biased region" description="Polar residues" evidence="2">
    <location>
        <begin position="797"/>
        <end position="811"/>
    </location>
</feature>